<evidence type="ECO:0000313" key="7">
    <source>
        <dbReference type="EMBL" id="TDA20314.1"/>
    </source>
</evidence>
<dbReference type="InterPro" id="IPR013815">
    <property type="entry name" value="ATP_grasp_subdomain_1"/>
</dbReference>
<dbReference type="RefSeq" id="WP_132280884.1">
    <property type="nucleotide sequence ID" value="NZ_JAOBST010000029.1"/>
</dbReference>
<evidence type="ECO:0000256" key="1">
    <source>
        <dbReference type="ARBA" id="ARBA00022598"/>
    </source>
</evidence>
<dbReference type="PROSITE" id="PS50975">
    <property type="entry name" value="ATP_GRASP"/>
    <property type="match status" value="1"/>
</dbReference>
<dbReference type="AlphaFoldDB" id="A0A4R4F9G7"/>
<evidence type="ECO:0000259" key="6">
    <source>
        <dbReference type="PROSITE" id="PS50975"/>
    </source>
</evidence>
<dbReference type="PANTHER" id="PTHR43334:SF1">
    <property type="entry name" value="3-HYDROXYPROPIONATE--COA LIGASE [ADP-FORMING]"/>
    <property type="match status" value="1"/>
</dbReference>
<accession>A0A4R4F9G7</accession>
<comment type="similarity">
    <text evidence="4">In the N-terminal section; belongs to the acetate CoA ligase alpha subunit family.</text>
</comment>
<organism evidence="7 8">
    <name type="scientific">Extibacter muris</name>
    <dbReference type="NCBI Taxonomy" id="1796622"/>
    <lineage>
        <taxon>Bacteria</taxon>
        <taxon>Bacillati</taxon>
        <taxon>Bacillota</taxon>
        <taxon>Clostridia</taxon>
        <taxon>Lachnospirales</taxon>
        <taxon>Lachnospiraceae</taxon>
        <taxon>Extibacter</taxon>
    </lineage>
</organism>
<dbReference type="Gene3D" id="3.30.470.20">
    <property type="entry name" value="ATP-grasp fold, B domain"/>
    <property type="match status" value="1"/>
</dbReference>
<sequence>MSRFLNELDAKNLLSEYGVPMAMSKVAGSQEEAVRIAGEIGCPVVMKILSPDIQHKTEAGCVYIGVGEEHVGKIYEEIMENASAYKADAAIDGVLIQEMAAEGLEVIVGMKKDPQFGPVLMAGSGGIYVEVFQDIALRLLPIDEKEAVKMIKETKLYQIIRGARGTEYDMDALVGCLLKVSELAVDQPSIEEIDINPLFLYEKGQGAKGVDALIKITEEK</sequence>
<dbReference type="GO" id="GO:0046872">
    <property type="term" value="F:metal ion binding"/>
    <property type="evidence" value="ECO:0007669"/>
    <property type="project" value="InterPro"/>
</dbReference>
<dbReference type="FunFam" id="3.30.1490.20:FF:000020">
    <property type="entry name" value="Protein lysine acetyltransferase"/>
    <property type="match status" value="1"/>
</dbReference>
<keyword evidence="3 5" id="KW-0067">ATP-binding</keyword>
<comment type="caution">
    <text evidence="7">The sequence shown here is derived from an EMBL/GenBank/DDBJ whole genome shotgun (WGS) entry which is preliminary data.</text>
</comment>
<dbReference type="PANTHER" id="PTHR43334">
    <property type="entry name" value="ACETATE--COA LIGASE [ADP-FORMING]"/>
    <property type="match status" value="1"/>
</dbReference>
<dbReference type="Gene3D" id="3.30.1490.20">
    <property type="entry name" value="ATP-grasp fold, A domain"/>
    <property type="match status" value="1"/>
</dbReference>
<keyword evidence="1" id="KW-0436">Ligase</keyword>
<gene>
    <name evidence="7" type="ORF">E1963_17620</name>
</gene>
<evidence type="ECO:0000256" key="5">
    <source>
        <dbReference type="PROSITE-ProRule" id="PRU00409"/>
    </source>
</evidence>
<dbReference type="InterPro" id="IPR011761">
    <property type="entry name" value="ATP-grasp"/>
</dbReference>
<keyword evidence="8" id="KW-1185">Reference proteome</keyword>
<dbReference type="GO" id="GO:0016874">
    <property type="term" value="F:ligase activity"/>
    <property type="evidence" value="ECO:0007669"/>
    <property type="project" value="UniProtKB-KW"/>
</dbReference>
<dbReference type="InterPro" id="IPR051538">
    <property type="entry name" value="Acyl-CoA_Synth/Transferase"/>
</dbReference>
<evidence type="ECO:0000313" key="8">
    <source>
        <dbReference type="Proteomes" id="UP000295710"/>
    </source>
</evidence>
<keyword evidence="2 5" id="KW-0547">Nucleotide-binding</keyword>
<dbReference type="Pfam" id="PF13549">
    <property type="entry name" value="ATP-grasp_5"/>
    <property type="match status" value="1"/>
</dbReference>
<feature type="domain" description="ATP-grasp" evidence="6">
    <location>
        <begin position="11"/>
        <end position="47"/>
    </location>
</feature>
<dbReference type="EMBL" id="SMMX01000024">
    <property type="protein sequence ID" value="TDA20314.1"/>
    <property type="molecule type" value="Genomic_DNA"/>
</dbReference>
<evidence type="ECO:0000256" key="2">
    <source>
        <dbReference type="ARBA" id="ARBA00022741"/>
    </source>
</evidence>
<protein>
    <submittedName>
        <fullName evidence="7">Acetyl-CoA synthetase</fullName>
    </submittedName>
</protein>
<name>A0A4R4F9G7_9FIRM</name>
<evidence type="ECO:0000256" key="3">
    <source>
        <dbReference type="ARBA" id="ARBA00022840"/>
    </source>
</evidence>
<dbReference type="Proteomes" id="UP000295710">
    <property type="component" value="Unassembled WGS sequence"/>
</dbReference>
<proteinExistence type="inferred from homology"/>
<dbReference type="GO" id="GO:0005524">
    <property type="term" value="F:ATP binding"/>
    <property type="evidence" value="ECO:0007669"/>
    <property type="project" value="UniProtKB-UniRule"/>
</dbReference>
<dbReference type="SUPFAM" id="SSF56059">
    <property type="entry name" value="Glutathione synthetase ATP-binding domain-like"/>
    <property type="match status" value="1"/>
</dbReference>
<reference evidence="7 8" key="1">
    <citation type="journal article" date="2016" name="Nat. Microbiol.">
        <title>The Mouse Intestinal Bacterial Collection (miBC) provides host-specific insight into cultured diversity and functional potential of the gut microbiota.</title>
        <authorList>
            <person name="Lagkouvardos I."/>
            <person name="Pukall R."/>
            <person name="Abt B."/>
            <person name="Foesel B.U."/>
            <person name="Meier-Kolthoff J.P."/>
            <person name="Kumar N."/>
            <person name="Bresciani A."/>
            <person name="Martinez I."/>
            <person name="Just S."/>
            <person name="Ziegler C."/>
            <person name="Brugiroux S."/>
            <person name="Garzetti D."/>
            <person name="Wenning M."/>
            <person name="Bui T.P."/>
            <person name="Wang J."/>
            <person name="Hugenholtz F."/>
            <person name="Plugge C.M."/>
            <person name="Peterson D.A."/>
            <person name="Hornef M.W."/>
            <person name="Baines J.F."/>
            <person name="Smidt H."/>
            <person name="Walter J."/>
            <person name="Kristiansen K."/>
            <person name="Nielsen H.B."/>
            <person name="Haller D."/>
            <person name="Overmann J."/>
            <person name="Stecher B."/>
            <person name="Clavel T."/>
        </authorList>
    </citation>
    <scope>NUCLEOTIDE SEQUENCE [LARGE SCALE GENOMIC DNA]</scope>
    <source>
        <strain evidence="7 8">DSM 28560</strain>
    </source>
</reference>
<evidence type="ECO:0000256" key="4">
    <source>
        <dbReference type="ARBA" id="ARBA00060888"/>
    </source>
</evidence>